<dbReference type="Proteomes" id="UP001150569">
    <property type="component" value="Unassembled WGS sequence"/>
</dbReference>
<dbReference type="GO" id="GO:0005739">
    <property type="term" value="C:mitochondrion"/>
    <property type="evidence" value="ECO:0007669"/>
    <property type="project" value="UniProtKB-SubCell"/>
</dbReference>
<evidence type="ECO:0000256" key="3">
    <source>
        <dbReference type="ARBA" id="ARBA00023128"/>
    </source>
</evidence>
<evidence type="ECO:0000313" key="7">
    <source>
        <dbReference type="EMBL" id="KAJ1929567.1"/>
    </source>
</evidence>
<feature type="region of interest" description="Disordered" evidence="5">
    <location>
        <begin position="828"/>
        <end position="889"/>
    </location>
</feature>
<feature type="compositionally biased region" description="Low complexity" evidence="5">
    <location>
        <begin position="831"/>
        <end position="844"/>
    </location>
</feature>
<dbReference type="GO" id="GO:0005634">
    <property type="term" value="C:nucleus"/>
    <property type="evidence" value="ECO:0007669"/>
    <property type="project" value="TreeGrafter"/>
</dbReference>
<dbReference type="PANTHER" id="PTHR23354:SF62">
    <property type="entry name" value="MUSTARD, ISOFORM V"/>
    <property type="match status" value="1"/>
</dbReference>
<feature type="compositionally biased region" description="Polar residues" evidence="5">
    <location>
        <begin position="494"/>
        <end position="508"/>
    </location>
</feature>
<comment type="subcellular location">
    <subcellularLocation>
        <location evidence="1">Mitochondrion</location>
    </subcellularLocation>
</comment>
<feature type="compositionally biased region" description="Polar residues" evidence="5">
    <location>
        <begin position="278"/>
        <end position="300"/>
    </location>
</feature>
<keyword evidence="3" id="KW-0496">Mitochondrion</keyword>
<feature type="compositionally biased region" description="Polar residues" evidence="5">
    <location>
        <begin position="445"/>
        <end position="460"/>
    </location>
</feature>
<evidence type="ECO:0000256" key="1">
    <source>
        <dbReference type="ARBA" id="ARBA00004173"/>
    </source>
</evidence>
<evidence type="ECO:0000256" key="4">
    <source>
        <dbReference type="ARBA" id="ARBA00040604"/>
    </source>
</evidence>
<gene>
    <name evidence="7" type="primary">OXR1_1</name>
    <name evidence="7" type="ORF">IWQ60_001054</name>
</gene>
<dbReference type="InterPro" id="IPR006571">
    <property type="entry name" value="TLDc_dom"/>
</dbReference>
<comment type="similarity">
    <text evidence="2">Belongs to the OXR1 family.</text>
</comment>
<feature type="compositionally biased region" description="Polar residues" evidence="5">
    <location>
        <begin position="427"/>
        <end position="438"/>
    </location>
</feature>
<dbReference type="OrthoDB" id="26679at2759"/>
<organism evidence="7 8">
    <name type="scientific">Tieghemiomyces parasiticus</name>
    <dbReference type="NCBI Taxonomy" id="78921"/>
    <lineage>
        <taxon>Eukaryota</taxon>
        <taxon>Fungi</taxon>
        <taxon>Fungi incertae sedis</taxon>
        <taxon>Zoopagomycota</taxon>
        <taxon>Kickxellomycotina</taxon>
        <taxon>Dimargaritomycetes</taxon>
        <taxon>Dimargaritales</taxon>
        <taxon>Dimargaritaceae</taxon>
        <taxon>Tieghemiomyces</taxon>
    </lineage>
</organism>
<evidence type="ECO:0000256" key="2">
    <source>
        <dbReference type="ARBA" id="ARBA00009540"/>
    </source>
</evidence>
<dbReference type="SMART" id="SM00584">
    <property type="entry name" value="TLDc"/>
    <property type="match status" value="1"/>
</dbReference>
<feature type="compositionally biased region" description="Low complexity" evidence="5">
    <location>
        <begin position="75"/>
        <end position="125"/>
    </location>
</feature>
<accession>A0A9W8ADN9</accession>
<name>A0A9W8ADN9_9FUNG</name>
<keyword evidence="8" id="KW-1185">Reference proteome</keyword>
<evidence type="ECO:0000259" key="6">
    <source>
        <dbReference type="PROSITE" id="PS51886"/>
    </source>
</evidence>
<dbReference type="EMBL" id="JANBPT010000031">
    <property type="protein sequence ID" value="KAJ1929567.1"/>
    <property type="molecule type" value="Genomic_DNA"/>
</dbReference>
<feature type="region of interest" description="Disordered" evidence="5">
    <location>
        <begin position="278"/>
        <end position="336"/>
    </location>
</feature>
<evidence type="ECO:0000256" key="5">
    <source>
        <dbReference type="SAM" id="MobiDB-lite"/>
    </source>
</evidence>
<feature type="region of interest" description="Disordered" evidence="5">
    <location>
        <begin position="1"/>
        <end position="157"/>
    </location>
</feature>
<dbReference type="PANTHER" id="PTHR23354">
    <property type="entry name" value="NUCLEOLAR PROTEIN 7/ESTROGEN RECEPTOR COACTIVATOR-RELATED"/>
    <property type="match status" value="1"/>
</dbReference>
<feature type="region of interest" description="Disordered" evidence="5">
    <location>
        <begin position="360"/>
        <end position="410"/>
    </location>
</feature>
<evidence type="ECO:0000313" key="8">
    <source>
        <dbReference type="Proteomes" id="UP001150569"/>
    </source>
</evidence>
<feature type="region of interest" description="Disordered" evidence="5">
    <location>
        <begin position="425"/>
        <end position="565"/>
    </location>
</feature>
<feature type="compositionally biased region" description="Polar residues" evidence="5">
    <location>
        <begin position="845"/>
        <end position="872"/>
    </location>
</feature>
<protein>
    <recommendedName>
        <fullName evidence="4">Oxidation resistance protein 1</fullName>
    </recommendedName>
</protein>
<feature type="compositionally biased region" description="Low complexity" evidence="5">
    <location>
        <begin position="146"/>
        <end position="155"/>
    </location>
</feature>
<feature type="domain" description="TLDc" evidence="6">
    <location>
        <begin position="647"/>
        <end position="914"/>
    </location>
</feature>
<dbReference type="Pfam" id="PF07534">
    <property type="entry name" value="TLD"/>
    <property type="match status" value="1"/>
</dbReference>
<feature type="region of interest" description="Disordered" evidence="5">
    <location>
        <begin position="593"/>
        <end position="612"/>
    </location>
</feature>
<dbReference type="PROSITE" id="PS51886">
    <property type="entry name" value="TLDC"/>
    <property type="match status" value="1"/>
</dbReference>
<dbReference type="GO" id="GO:0006979">
    <property type="term" value="P:response to oxidative stress"/>
    <property type="evidence" value="ECO:0007669"/>
    <property type="project" value="TreeGrafter"/>
</dbReference>
<sequence length="915" mass="95884">MHQTARPALASTTFRPTPPGPPAEQDDTFEDIFPELRRDSLFDPMPGPEPLASSGLQLRRHHTLSPPASPRDYCGPTTTGRGPTARPRRLSLAAASHRPSNPTATAPLPSARPTTAATPAVTPSSGLAAPTSPSHRPAAARRQGPTTTTNTAASTPGGLVSAQAYDFTFPTSGNYTLALNCTTVECCSRGHSVCATDFTTTNTSARPPTCTRARTFPLSASSPLLSPSRRTLTTGANFATTTAFAAAQRPAVPSTLPPTMAPRRSHDPEVLYLATTQSPTRSVFTSTSRPRSATVTNDPSNLPMAPRNIAEAVTGVSRPTRPSSVAMTPPRPTVTADHTTTVLDLAQWLERPAVTASPVSVLAARRRPDSSAPHSTAASPPARKSGSSSTSSSRPRTPSSAGRRPREKSMLRSVASFFNSGIRRLSNGVNQVPGSLNDSDYDEPSTATSFEGRRSSSAQRSPELDWFQGGGSNRGGSRNPQTIMTGSWGRRPSGQGSRATRSARTSPLLTGRRRSVEEEGNGVDMRSSAATNGEPNPATGRLGQTEGGSGGDGNQTTVTDYPLRRHKTAEVFTTSATTDSYSMSQMRSLLGLRGKSAATSPETPPSATPTAAAARADSEAAATAARVAQVLTLPALTLQGRRPDSDVVLTQTVARQLQPSLPVRLRLASTWKLLYSTSQHGISMATLFRQVQRKGPCILAIRDTQDNVFGAFLSDPLQPHPSYYGSGECFLWKAVADTTTAATTPSSSTTSGSGSAASGNDGALARLTDVRVYKWKNTNEYFILTEPDFIAVGGGDGRFGLWLDGEFDQGHSATCPTFQNEPLCTPPLHAPNPAAATATTPHSTDSLTLGSHSGANRATPLGLSSTTITGAGSSDDDEDNGHGAAGGVGGMPDAKGKVLEAKFECFHVEVWGIVP</sequence>
<comment type="caution">
    <text evidence="7">The sequence shown here is derived from an EMBL/GenBank/DDBJ whole genome shotgun (WGS) entry which is preliminary data.</text>
</comment>
<feature type="compositionally biased region" description="Low complexity" evidence="5">
    <location>
        <begin position="370"/>
        <end position="402"/>
    </location>
</feature>
<proteinExistence type="inferred from homology"/>
<feature type="compositionally biased region" description="Acidic residues" evidence="5">
    <location>
        <begin position="24"/>
        <end position="33"/>
    </location>
</feature>
<dbReference type="AlphaFoldDB" id="A0A9W8ADN9"/>
<reference evidence="7" key="1">
    <citation type="submission" date="2022-07" db="EMBL/GenBank/DDBJ databases">
        <title>Phylogenomic reconstructions and comparative analyses of Kickxellomycotina fungi.</title>
        <authorList>
            <person name="Reynolds N.K."/>
            <person name="Stajich J.E."/>
            <person name="Barry K."/>
            <person name="Grigoriev I.V."/>
            <person name="Crous P."/>
            <person name="Smith M.E."/>
        </authorList>
    </citation>
    <scope>NUCLEOTIDE SEQUENCE</scope>
    <source>
        <strain evidence="7">RSA 861</strain>
    </source>
</reference>